<protein>
    <recommendedName>
        <fullName evidence="3">Virion morphogenesis protein</fullName>
    </recommendedName>
</protein>
<dbReference type="EMBL" id="MTCZ01000291">
    <property type="protein sequence ID" value="OWP82690.1"/>
    <property type="molecule type" value="Genomic_DNA"/>
</dbReference>
<proteinExistence type="predicted"/>
<evidence type="ECO:0000313" key="1">
    <source>
        <dbReference type="EMBL" id="OWP82690.1"/>
    </source>
</evidence>
<dbReference type="RefSeq" id="WP_088395010.1">
    <property type="nucleotide sequence ID" value="NZ_MTCZ01000291.1"/>
</dbReference>
<name>A0A246GEZ2_9FLAO</name>
<dbReference type="Pfam" id="PF05069">
    <property type="entry name" value="Phage_tail_S"/>
    <property type="match status" value="1"/>
</dbReference>
<accession>A0A246GEZ2</accession>
<sequence>MMDLDFRDEYFEKLSRISRHGFLKEMTNNAGVTAVNFVKKRFVEKNWKDQGTQPWEARKRKGRGSLLTVSGRLKRSIRKIASGNYFVYIGTDVPYAKVHNEGGETSKTVNVRSHQRKRNGRSHNVKLHTRTSHFKVPKRQFLGDSQYLARGLELMLKQAVENELNQS</sequence>
<evidence type="ECO:0000313" key="2">
    <source>
        <dbReference type="Proteomes" id="UP000197768"/>
    </source>
</evidence>
<evidence type="ECO:0008006" key="3">
    <source>
        <dbReference type="Google" id="ProtNLM"/>
    </source>
</evidence>
<reference evidence="1 2" key="1">
    <citation type="journal article" date="2017" name="Infect. Genet. Evol.">
        <title>Comparative genome analysis of fish pathogen Flavobacterium columnare reveals extensive sequence diversity within the species.</title>
        <authorList>
            <person name="Kayansamruaj P."/>
            <person name="Dong H.T."/>
            <person name="Hirono I."/>
            <person name="Kondo H."/>
            <person name="Senapin S."/>
            <person name="Rodkhum C."/>
        </authorList>
    </citation>
    <scope>NUCLEOTIDE SEQUENCE [LARGE SCALE GENOMIC DNA]</scope>
    <source>
        <strain evidence="1 2">1215</strain>
    </source>
</reference>
<gene>
    <name evidence="1" type="ORF">BWK59_14505</name>
</gene>
<dbReference type="AlphaFoldDB" id="A0A246GEZ2"/>
<dbReference type="Proteomes" id="UP000197768">
    <property type="component" value="Unassembled WGS sequence"/>
</dbReference>
<dbReference type="InterPro" id="IPR006522">
    <property type="entry name" value="Phage_virion_morphogenesis"/>
</dbReference>
<comment type="caution">
    <text evidence="1">The sequence shown here is derived from an EMBL/GenBank/DDBJ whole genome shotgun (WGS) entry which is preliminary data.</text>
</comment>
<organism evidence="1 2">
    <name type="scientific">Flavobacterium davisii</name>
    <dbReference type="NCBI Taxonomy" id="2906077"/>
    <lineage>
        <taxon>Bacteria</taxon>
        <taxon>Pseudomonadati</taxon>
        <taxon>Bacteroidota</taxon>
        <taxon>Flavobacteriia</taxon>
        <taxon>Flavobacteriales</taxon>
        <taxon>Flavobacteriaceae</taxon>
        <taxon>Flavobacterium</taxon>
    </lineage>
</organism>